<dbReference type="AlphaFoldDB" id="A0AAD8IU85"/>
<protein>
    <submittedName>
        <fullName evidence="1">Uncharacterized protein</fullName>
    </submittedName>
</protein>
<sequence>MWEDHLHNSFSLIDQVLGNKYQGKLLEIIDERTHGIDAAFLVKEHFMAYVEERYGLMRDNLKKELGMFLFLCIQMVEEEKLRMVKKTRLAVEACDQELKDKAREVAALEMDR</sequence>
<reference evidence="1" key="1">
    <citation type="submission" date="2023-02" db="EMBL/GenBank/DDBJ databases">
        <title>Genome of toxic invasive species Heracleum sosnowskyi carries increased number of genes despite the absence of recent whole-genome duplications.</title>
        <authorList>
            <person name="Schelkunov M."/>
            <person name="Shtratnikova V."/>
            <person name="Makarenko M."/>
            <person name="Klepikova A."/>
            <person name="Omelchenko D."/>
            <person name="Novikova G."/>
            <person name="Obukhova E."/>
            <person name="Bogdanov V."/>
            <person name="Penin A."/>
            <person name="Logacheva M."/>
        </authorList>
    </citation>
    <scope>NUCLEOTIDE SEQUENCE</scope>
    <source>
        <strain evidence="1">Hsosn_3</strain>
        <tissue evidence="1">Leaf</tissue>
    </source>
</reference>
<evidence type="ECO:0000313" key="1">
    <source>
        <dbReference type="EMBL" id="KAK1392244.1"/>
    </source>
</evidence>
<organism evidence="1 2">
    <name type="scientific">Heracleum sosnowskyi</name>
    <dbReference type="NCBI Taxonomy" id="360622"/>
    <lineage>
        <taxon>Eukaryota</taxon>
        <taxon>Viridiplantae</taxon>
        <taxon>Streptophyta</taxon>
        <taxon>Embryophyta</taxon>
        <taxon>Tracheophyta</taxon>
        <taxon>Spermatophyta</taxon>
        <taxon>Magnoliopsida</taxon>
        <taxon>eudicotyledons</taxon>
        <taxon>Gunneridae</taxon>
        <taxon>Pentapetalae</taxon>
        <taxon>asterids</taxon>
        <taxon>campanulids</taxon>
        <taxon>Apiales</taxon>
        <taxon>Apiaceae</taxon>
        <taxon>Apioideae</taxon>
        <taxon>apioid superclade</taxon>
        <taxon>Tordylieae</taxon>
        <taxon>Tordyliinae</taxon>
        <taxon>Heracleum</taxon>
    </lineage>
</organism>
<name>A0AAD8IU85_9APIA</name>
<gene>
    <name evidence="1" type="ORF">POM88_011300</name>
</gene>
<comment type="caution">
    <text evidence="1">The sequence shown here is derived from an EMBL/GenBank/DDBJ whole genome shotgun (WGS) entry which is preliminary data.</text>
</comment>
<proteinExistence type="predicted"/>
<dbReference type="EMBL" id="JAUIZM010000003">
    <property type="protein sequence ID" value="KAK1392244.1"/>
    <property type="molecule type" value="Genomic_DNA"/>
</dbReference>
<dbReference type="Proteomes" id="UP001237642">
    <property type="component" value="Unassembled WGS sequence"/>
</dbReference>
<reference evidence="1" key="2">
    <citation type="submission" date="2023-05" db="EMBL/GenBank/DDBJ databases">
        <authorList>
            <person name="Schelkunov M.I."/>
        </authorList>
    </citation>
    <scope>NUCLEOTIDE SEQUENCE</scope>
    <source>
        <strain evidence="1">Hsosn_3</strain>
        <tissue evidence="1">Leaf</tissue>
    </source>
</reference>
<keyword evidence="2" id="KW-1185">Reference proteome</keyword>
<accession>A0AAD8IU85</accession>
<evidence type="ECO:0000313" key="2">
    <source>
        <dbReference type="Proteomes" id="UP001237642"/>
    </source>
</evidence>